<dbReference type="GO" id="GO:0005737">
    <property type="term" value="C:cytoplasm"/>
    <property type="evidence" value="ECO:0007669"/>
    <property type="project" value="UniProtKB-SubCell"/>
</dbReference>
<dbReference type="GO" id="GO:0005912">
    <property type="term" value="C:adherens junction"/>
    <property type="evidence" value="ECO:0007669"/>
    <property type="project" value="TreeGrafter"/>
</dbReference>
<evidence type="ECO:0000313" key="5">
    <source>
        <dbReference type="Proteomes" id="UP000299102"/>
    </source>
</evidence>
<dbReference type="GO" id="GO:0051015">
    <property type="term" value="F:actin filament binding"/>
    <property type="evidence" value="ECO:0007669"/>
    <property type="project" value="TreeGrafter"/>
</dbReference>
<feature type="compositionally biased region" description="Low complexity" evidence="3">
    <location>
        <begin position="384"/>
        <end position="398"/>
    </location>
</feature>
<evidence type="ECO:0000313" key="4">
    <source>
        <dbReference type="EMBL" id="GBP31896.1"/>
    </source>
</evidence>
<dbReference type="PANTHER" id="PTHR18914:SF33">
    <property type="entry name" value="RE47911P-RELATED"/>
    <property type="match status" value="1"/>
</dbReference>
<organism evidence="4 5">
    <name type="scientific">Eumeta variegata</name>
    <name type="common">Bagworm moth</name>
    <name type="synonym">Eumeta japonica</name>
    <dbReference type="NCBI Taxonomy" id="151549"/>
    <lineage>
        <taxon>Eukaryota</taxon>
        <taxon>Metazoa</taxon>
        <taxon>Ecdysozoa</taxon>
        <taxon>Arthropoda</taxon>
        <taxon>Hexapoda</taxon>
        <taxon>Insecta</taxon>
        <taxon>Pterygota</taxon>
        <taxon>Neoptera</taxon>
        <taxon>Endopterygota</taxon>
        <taxon>Lepidoptera</taxon>
        <taxon>Glossata</taxon>
        <taxon>Ditrysia</taxon>
        <taxon>Tineoidea</taxon>
        <taxon>Psychidae</taxon>
        <taxon>Oiketicinae</taxon>
        <taxon>Eumeta</taxon>
    </lineage>
</organism>
<dbReference type="EMBL" id="BGZK01000252">
    <property type="protein sequence ID" value="GBP31896.1"/>
    <property type="molecule type" value="Genomic_DNA"/>
</dbReference>
<dbReference type="AlphaFoldDB" id="A0A4C1V0U6"/>
<proteinExistence type="predicted"/>
<dbReference type="Pfam" id="PF05482">
    <property type="entry name" value="Serendipity_A"/>
    <property type="match status" value="1"/>
</dbReference>
<reference evidence="4 5" key="1">
    <citation type="journal article" date="2019" name="Commun. Biol.">
        <title>The bagworm genome reveals a unique fibroin gene that provides high tensile strength.</title>
        <authorList>
            <person name="Kono N."/>
            <person name="Nakamura H."/>
            <person name="Ohtoshi R."/>
            <person name="Tomita M."/>
            <person name="Numata K."/>
            <person name="Arakawa K."/>
        </authorList>
    </citation>
    <scope>NUCLEOTIDE SEQUENCE [LARGE SCALE GENOMIC DNA]</scope>
</reference>
<sequence length="431" mass="48068">MQQQVQEMIITLPNDPKDATKYMILIDCIQALHISIDELLLSAMTLCKYSLPNDQPAVTARCQVVLREMKNLINELVDVDFNNMYTVTKDALKLPIKPSNVNILIDVLKDALYVLETNTNTALLALLIHCCSNSISPVDVLTGHLGKTDGEICSCGVNSLEDITDNCQFVKEFDLYNERLLQIGNFAVSCSSDSNRILSLRSGLMNLEAYDPYLVPALTVSSRSFHSLLLVDLWKKEVIEIIHNVYLIVDPMAFSQVIEETILSNHISKKNRSSLRIAVLNRHKGKPLQEQNINSDLTKTTGSFMDSKTTLQITEILDQINDISCVLSKTDTVFDQTRSITTVNLGSNRESQRANILTININETYGDTSKRVWNIPVSVNTGEVSSDSASADVSSSSSQPSDVTTWERISDLDLLENRLSHLKSLYCETDV</sequence>
<dbReference type="GO" id="GO:0098609">
    <property type="term" value="P:cell-cell adhesion"/>
    <property type="evidence" value="ECO:0007669"/>
    <property type="project" value="TreeGrafter"/>
</dbReference>
<feature type="region of interest" description="Disordered" evidence="3">
    <location>
        <begin position="383"/>
        <end position="402"/>
    </location>
</feature>
<evidence type="ECO:0000256" key="2">
    <source>
        <dbReference type="ARBA" id="ARBA00022490"/>
    </source>
</evidence>
<gene>
    <name evidence="4" type="primary">Sry-alpha</name>
    <name evidence="4" type="ORF">EVAR_16671_1</name>
</gene>
<dbReference type="GO" id="GO:0008013">
    <property type="term" value="F:beta-catenin binding"/>
    <property type="evidence" value="ECO:0007669"/>
    <property type="project" value="TreeGrafter"/>
</dbReference>
<dbReference type="GO" id="GO:0016342">
    <property type="term" value="C:catenin complex"/>
    <property type="evidence" value="ECO:0007669"/>
    <property type="project" value="TreeGrafter"/>
</dbReference>
<accession>A0A4C1V0U6</accession>
<protein>
    <submittedName>
        <fullName evidence="4">Serendipity locus protein alpha</fullName>
    </submittedName>
</protein>
<dbReference type="OrthoDB" id="6342160at2759"/>
<keyword evidence="2" id="KW-0963">Cytoplasm</keyword>
<evidence type="ECO:0000256" key="3">
    <source>
        <dbReference type="SAM" id="MobiDB-lite"/>
    </source>
</evidence>
<comment type="subcellular location">
    <subcellularLocation>
        <location evidence="1">Cytoplasm</location>
    </subcellularLocation>
</comment>
<dbReference type="InterPro" id="IPR008837">
    <property type="entry name" value="Serendipity_A"/>
</dbReference>
<evidence type="ECO:0000256" key="1">
    <source>
        <dbReference type="ARBA" id="ARBA00004496"/>
    </source>
</evidence>
<dbReference type="Proteomes" id="UP000299102">
    <property type="component" value="Unassembled WGS sequence"/>
</dbReference>
<dbReference type="GO" id="GO:0016477">
    <property type="term" value="P:cell migration"/>
    <property type="evidence" value="ECO:0007669"/>
    <property type="project" value="TreeGrafter"/>
</dbReference>
<dbReference type="GO" id="GO:0007349">
    <property type="term" value="P:cellularization"/>
    <property type="evidence" value="ECO:0007669"/>
    <property type="project" value="InterPro"/>
</dbReference>
<keyword evidence="5" id="KW-1185">Reference proteome</keyword>
<name>A0A4C1V0U6_EUMVA</name>
<comment type="caution">
    <text evidence="4">The sequence shown here is derived from an EMBL/GenBank/DDBJ whole genome shotgun (WGS) entry which is preliminary data.</text>
</comment>
<dbReference type="PANTHER" id="PTHR18914">
    <property type="entry name" value="ALPHA CATENIN"/>
    <property type="match status" value="1"/>
</dbReference>